<reference evidence="2" key="1">
    <citation type="submission" date="2021-02" db="EMBL/GenBank/DDBJ databases">
        <authorList>
            <person name="Nowell W R."/>
        </authorList>
    </citation>
    <scope>NUCLEOTIDE SEQUENCE</scope>
</reference>
<gene>
    <name evidence="2" type="ORF">KXQ929_LOCUS48114</name>
</gene>
<keyword evidence="1" id="KW-0812">Transmembrane</keyword>
<feature type="transmembrane region" description="Helical" evidence="1">
    <location>
        <begin position="24"/>
        <end position="50"/>
    </location>
</feature>
<proteinExistence type="predicted"/>
<evidence type="ECO:0000313" key="3">
    <source>
        <dbReference type="Proteomes" id="UP000663868"/>
    </source>
</evidence>
<comment type="caution">
    <text evidence="2">The sequence shown here is derived from an EMBL/GenBank/DDBJ whole genome shotgun (WGS) entry which is preliminary data.</text>
</comment>
<dbReference type="EMBL" id="CAJOBB010018374">
    <property type="protein sequence ID" value="CAF4348285.1"/>
    <property type="molecule type" value="Genomic_DNA"/>
</dbReference>
<evidence type="ECO:0000313" key="2">
    <source>
        <dbReference type="EMBL" id="CAF4348285.1"/>
    </source>
</evidence>
<organism evidence="2 3">
    <name type="scientific">Adineta steineri</name>
    <dbReference type="NCBI Taxonomy" id="433720"/>
    <lineage>
        <taxon>Eukaryota</taxon>
        <taxon>Metazoa</taxon>
        <taxon>Spiralia</taxon>
        <taxon>Gnathifera</taxon>
        <taxon>Rotifera</taxon>
        <taxon>Eurotatoria</taxon>
        <taxon>Bdelloidea</taxon>
        <taxon>Adinetida</taxon>
        <taxon>Adinetidae</taxon>
        <taxon>Adineta</taxon>
    </lineage>
</organism>
<name>A0A820L068_9BILA</name>
<keyword evidence="1" id="KW-1133">Transmembrane helix</keyword>
<sequence length="123" mass="14399">MAEQNINKKNLYDPTSATGIRLTYLLLLISFTFVVCTLPISIRPLIVDYLSSFKSTKRWRITQDCLTLLMFFKSFNIHISRTTGQDSNEHQPYHHQQLVPIDQNQYILPRQQQQRIDQGETAD</sequence>
<protein>
    <submittedName>
        <fullName evidence="2">Uncharacterized protein</fullName>
    </submittedName>
</protein>
<accession>A0A820L068</accession>
<dbReference type="AlphaFoldDB" id="A0A820L068"/>
<keyword evidence="1" id="KW-0472">Membrane</keyword>
<dbReference type="Proteomes" id="UP000663868">
    <property type="component" value="Unassembled WGS sequence"/>
</dbReference>
<evidence type="ECO:0000256" key="1">
    <source>
        <dbReference type="SAM" id="Phobius"/>
    </source>
</evidence>